<reference evidence="3" key="2">
    <citation type="submission" date="2020-06" db="EMBL/GenBank/DDBJ databases">
        <title>Helianthus annuus Genome sequencing and assembly Release 2.</title>
        <authorList>
            <person name="Gouzy J."/>
            <person name="Langlade N."/>
            <person name="Munos S."/>
        </authorList>
    </citation>
    <scope>NUCLEOTIDE SEQUENCE</scope>
    <source>
        <tissue evidence="3">Leaves</tissue>
    </source>
</reference>
<evidence type="ECO:0000313" key="4">
    <source>
        <dbReference type="Proteomes" id="UP000215914"/>
    </source>
</evidence>
<dbReference type="SUPFAM" id="SSF52047">
    <property type="entry name" value="RNI-like"/>
    <property type="match status" value="1"/>
</dbReference>
<evidence type="ECO:0000313" key="3">
    <source>
        <dbReference type="EMBL" id="KAF5818355.1"/>
    </source>
</evidence>
<dbReference type="SMART" id="SM00256">
    <property type="entry name" value="FBOX"/>
    <property type="match status" value="1"/>
</dbReference>
<dbReference type="PROSITE" id="PS50181">
    <property type="entry name" value="FBOX"/>
    <property type="match status" value="1"/>
</dbReference>
<evidence type="ECO:0000259" key="2">
    <source>
        <dbReference type="PROSITE" id="PS50181"/>
    </source>
</evidence>
<accession>A0A9K3JNC4</accession>
<protein>
    <submittedName>
        <fullName evidence="3">F-box domain, leucine-rich repeat domain superfamily, F-box-like domain superfamily</fullName>
    </submittedName>
</protein>
<sequence length="355" mass="41156">MPPKSKSKSKSNGQRSKVVPKPKQIWRVKQPTRNWLELPSDIMLNILQRLGVFDRLENAQKVCTAWRQICKDPAMWRLVYIDRYSSGKDRLRCKDMCKHAVNRSRGQLLDLTVIGFCDNNLLQYVADRSNQLRRLEIVQYYHDESEVWREAFRTLPLLEELSLVETKLVKEDIEAAARHCPLLKTLKLNQKIFKWDGSCEYGSMVVNVLNERALAIGKNLPQLTHLELIGNSITNVGLQAILDGCCHLESLDLRRCLYIDLDGDLGKRCSEQIKYPKFPSGRDSVQGFKYTLFIDDSDSDDEYLDYDDAYLDYDDEYSDYDDYTAYHNDGLSEMMAFMDNDGDLSEMMAFMDIFG</sequence>
<evidence type="ECO:0000256" key="1">
    <source>
        <dbReference type="SAM" id="MobiDB-lite"/>
    </source>
</evidence>
<dbReference type="InterPro" id="IPR001810">
    <property type="entry name" value="F-box_dom"/>
</dbReference>
<keyword evidence="4" id="KW-1185">Reference proteome</keyword>
<dbReference type="PANTHER" id="PTHR38926:SF80">
    <property type="entry name" value="F-BOX DOMAIN, LEUCINE-RICH REPEAT DOMAIN SUPERFAMILY"/>
    <property type="match status" value="1"/>
</dbReference>
<dbReference type="SUPFAM" id="SSF81383">
    <property type="entry name" value="F-box domain"/>
    <property type="match status" value="1"/>
</dbReference>
<dbReference type="Proteomes" id="UP000215914">
    <property type="component" value="Unassembled WGS sequence"/>
</dbReference>
<reference evidence="3" key="1">
    <citation type="journal article" date="2017" name="Nature">
        <title>The sunflower genome provides insights into oil metabolism, flowering and Asterid evolution.</title>
        <authorList>
            <person name="Badouin H."/>
            <person name="Gouzy J."/>
            <person name="Grassa C.J."/>
            <person name="Murat F."/>
            <person name="Staton S.E."/>
            <person name="Cottret L."/>
            <person name="Lelandais-Briere C."/>
            <person name="Owens G.L."/>
            <person name="Carrere S."/>
            <person name="Mayjonade B."/>
            <person name="Legrand L."/>
            <person name="Gill N."/>
            <person name="Kane N.C."/>
            <person name="Bowers J.E."/>
            <person name="Hubner S."/>
            <person name="Bellec A."/>
            <person name="Berard A."/>
            <person name="Berges H."/>
            <person name="Blanchet N."/>
            <person name="Boniface M.C."/>
            <person name="Brunel D."/>
            <person name="Catrice O."/>
            <person name="Chaidir N."/>
            <person name="Claudel C."/>
            <person name="Donnadieu C."/>
            <person name="Faraut T."/>
            <person name="Fievet G."/>
            <person name="Helmstetter N."/>
            <person name="King M."/>
            <person name="Knapp S.J."/>
            <person name="Lai Z."/>
            <person name="Le Paslier M.C."/>
            <person name="Lippi Y."/>
            <person name="Lorenzon L."/>
            <person name="Mandel J.R."/>
            <person name="Marage G."/>
            <person name="Marchand G."/>
            <person name="Marquand E."/>
            <person name="Bret-Mestries E."/>
            <person name="Morien E."/>
            <person name="Nambeesan S."/>
            <person name="Nguyen T."/>
            <person name="Pegot-Espagnet P."/>
            <person name="Pouilly N."/>
            <person name="Raftis F."/>
            <person name="Sallet E."/>
            <person name="Schiex T."/>
            <person name="Thomas J."/>
            <person name="Vandecasteele C."/>
            <person name="Vares D."/>
            <person name="Vear F."/>
            <person name="Vautrin S."/>
            <person name="Crespi M."/>
            <person name="Mangin B."/>
            <person name="Burke J.M."/>
            <person name="Salse J."/>
            <person name="Munos S."/>
            <person name="Vincourt P."/>
            <person name="Rieseberg L.H."/>
            <person name="Langlade N.B."/>
        </authorList>
    </citation>
    <scope>NUCLEOTIDE SEQUENCE</scope>
    <source>
        <tissue evidence="3">Leaves</tissue>
    </source>
</reference>
<feature type="domain" description="F-box" evidence="2">
    <location>
        <begin position="32"/>
        <end position="79"/>
    </location>
</feature>
<dbReference type="GO" id="GO:1905761">
    <property type="term" value="F:SCF ubiquitin ligase complex binding"/>
    <property type="evidence" value="ECO:0000318"/>
    <property type="project" value="GO_Central"/>
</dbReference>
<dbReference type="OrthoDB" id="2095648at2759"/>
<dbReference type="Gramene" id="mRNA:HanXRQr2_Chr02g0064131">
    <property type="protein sequence ID" value="mRNA:HanXRQr2_Chr02g0064131"/>
    <property type="gene ID" value="HanXRQr2_Chr02g0064131"/>
</dbReference>
<comment type="caution">
    <text evidence="3">The sequence shown here is derived from an EMBL/GenBank/DDBJ whole genome shotgun (WGS) entry which is preliminary data.</text>
</comment>
<proteinExistence type="predicted"/>
<dbReference type="Gene3D" id="1.20.1280.50">
    <property type="match status" value="1"/>
</dbReference>
<dbReference type="AlphaFoldDB" id="A0A9K3JNC4"/>
<dbReference type="PANTHER" id="PTHR38926">
    <property type="entry name" value="F-BOX DOMAIN CONTAINING PROTEIN, EXPRESSED"/>
    <property type="match status" value="1"/>
</dbReference>
<dbReference type="EMBL" id="MNCJ02000317">
    <property type="protein sequence ID" value="KAF5818355.1"/>
    <property type="molecule type" value="Genomic_DNA"/>
</dbReference>
<dbReference type="Pfam" id="PF12937">
    <property type="entry name" value="F-box-like"/>
    <property type="match status" value="1"/>
</dbReference>
<dbReference type="Gene3D" id="3.80.10.10">
    <property type="entry name" value="Ribonuclease Inhibitor"/>
    <property type="match status" value="1"/>
</dbReference>
<gene>
    <name evidence="3" type="ORF">HanXRQr2_Chr02g0064131</name>
</gene>
<dbReference type="InterPro" id="IPR036047">
    <property type="entry name" value="F-box-like_dom_sf"/>
</dbReference>
<feature type="region of interest" description="Disordered" evidence="1">
    <location>
        <begin position="1"/>
        <end position="23"/>
    </location>
</feature>
<organism evidence="3 4">
    <name type="scientific">Helianthus annuus</name>
    <name type="common">Common sunflower</name>
    <dbReference type="NCBI Taxonomy" id="4232"/>
    <lineage>
        <taxon>Eukaryota</taxon>
        <taxon>Viridiplantae</taxon>
        <taxon>Streptophyta</taxon>
        <taxon>Embryophyta</taxon>
        <taxon>Tracheophyta</taxon>
        <taxon>Spermatophyta</taxon>
        <taxon>Magnoliopsida</taxon>
        <taxon>eudicotyledons</taxon>
        <taxon>Gunneridae</taxon>
        <taxon>Pentapetalae</taxon>
        <taxon>asterids</taxon>
        <taxon>campanulids</taxon>
        <taxon>Asterales</taxon>
        <taxon>Asteraceae</taxon>
        <taxon>Asteroideae</taxon>
        <taxon>Heliantheae alliance</taxon>
        <taxon>Heliantheae</taxon>
        <taxon>Helianthus</taxon>
    </lineage>
</organism>
<name>A0A9K3JNC4_HELAN</name>
<dbReference type="CDD" id="cd22164">
    <property type="entry name" value="F-box_AtSKIP19-like"/>
    <property type="match status" value="1"/>
</dbReference>
<dbReference type="InterPro" id="IPR032675">
    <property type="entry name" value="LRR_dom_sf"/>
</dbReference>